<dbReference type="PROSITE" id="PS51462">
    <property type="entry name" value="NUDIX"/>
    <property type="match status" value="1"/>
</dbReference>
<keyword evidence="5" id="KW-0460">Magnesium</keyword>
<evidence type="ECO:0000256" key="4">
    <source>
        <dbReference type="ARBA" id="ARBA00022801"/>
    </source>
</evidence>
<comment type="cofactor">
    <cofactor evidence="1">
        <name>Mn(2+)</name>
        <dbReference type="ChEBI" id="CHEBI:29035"/>
    </cofactor>
</comment>
<dbReference type="GO" id="GO:0046872">
    <property type="term" value="F:metal ion binding"/>
    <property type="evidence" value="ECO:0007669"/>
    <property type="project" value="UniProtKB-KW"/>
</dbReference>
<dbReference type="GeneID" id="42007335"/>
<dbReference type="GO" id="GO:0010945">
    <property type="term" value="F:coenzyme A diphosphatase activity"/>
    <property type="evidence" value="ECO:0007669"/>
    <property type="project" value="InterPro"/>
</dbReference>
<dbReference type="InterPro" id="IPR000086">
    <property type="entry name" value="NUDIX_hydrolase_dom"/>
</dbReference>
<dbReference type="STRING" id="1806994.A0A507BSF9"/>
<keyword evidence="3" id="KW-0479">Metal-binding</keyword>
<dbReference type="CDD" id="cd03426">
    <property type="entry name" value="NUDIX_CoAse_Nudt7"/>
    <property type="match status" value="1"/>
</dbReference>
<evidence type="ECO:0000313" key="8">
    <source>
        <dbReference type="EMBL" id="TPX30301.1"/>
    </source>
</evidence>
<feature type="domain" description="Nudix hydrolase" evidence="7">
    <location>
        <begin position="52"/>
        <end position="192"/>
    </location>
</feature>
<dbReference type="EMBL" id="QEAO01000077">
    <property type="protein sequence ID" value="TPX30301.1"/>
    <property type="molecule type" value="Genomic_DNA"/>
</dbReference>
<dbReference type="Pfam" id="PF00293">
    <property type="entry name" value="NUDIX"/>
    <property type="match status" value="1"/>
</dbReference>
<evidence type="ECO:0000256" key="6">
    <source>
        <dbReference type="ARBA" id="ARBA00023211"/>
    </source>
</evidence>
<dbReference type="PANTHER" id="PTHR12992">
    <property type="entry name" value="NUDIX HYDROLASE"/>
    <property type="match status" value="1"/>
</dbReference>
<accession>A0A507BSF9</accession>
<dbReference type="Proteomes" id="UP000319731">
    <property type="component" value="Unassembled WGS sequence"/>
</dbReference>
<keyword evidence="4" id="KW-0378">Hydrolase</keyword>
<reference evidence="8 9" key="1">
    <citation type="journal article" date="2019" name="Sci. Rep.">
        <title>Comparative genomics of chytrid fungi reveal insights into the obligate biotrophic and pathogenic lifestyle of Synchytrium endobioticum.</title>
        <authorList>
            <person name="van de Vossenberg B.T.L.H."/>
            <person name="Warris S."/>
            <person name="Nguyen H.D.T."/>
            <person name="van Gent-Pelzer M.P.E."/>
            <person name="Joly D.L."/>
            <person name="van de Geest H.C."/>
            <person name="Bonants P.J.M."/>
            <person name="Smith D.S."/>
            <person name="Levesque C.A."/>
            <person name="van der Lee T.A.J."/>
        </authorList>
    </citation>
    <scope>NUCLEOTIDE SEQUENCE [LARGE SCALE GENOMIC DNA]</scope>
    <source>
        <strain evidence="8 9">JEL517</strain>
    </source>
</reference>
<proteinExistence type="predicted"/>
<dbReference type="AlphaFoldDB" id="A0A507BSF9"/>
<evidence type="ECO:0000256" key="5">
    <source>
        <dbReference type="ARBA" id="ARBA00022842"/>
    </source>
</evidence>
<evidence type="ECO:0000313" key="9">
    <source>
        <dbReference type="Proteomes" id="UP000319731"/>
    </source>
</evidence>
<protein>
    <recommendedName>
        <fullName evidence="7">Nudix hydrolase domain-containing protein</fullName>
    </recommendedName>
</protein>
<dbReference type="InterPro" id="IPR045121">
    <property type="entry name" value="CoAse"/>
</dbReference>
<evidence type="ECO:0000256" key="2">
    <source>
        <dbReference type="ARBA" id="ARBA00001946"/>
    </source>
</evidence>
<dbReference type="Gene3D" id="3.90.79.10">
    <property type="entry name" value="Nucleoside Triphosphate Pyrophosphohydrolase"/>
    <property type="match status" value="1"/>
</dbReference>
<dbReference type="InterPro" id="IPR015797">
    <property type="entry name" value="NUDIX_hydrolase-like_dom_sf"/>
</dbReference>
<evidence type="ECO:0000256" key="3">
    <source>
        <dbReference type="ARBA" id="ARBA00022723"/>
    </source>
</evidence>
<sequence length="222" mass="25013">MIYRRLATSCVHRGYSSKAGKIVFDPETLATFAARLKSLPPTPRWHLKTDTPREAAILMPLCTVKDIPSVLFQVRQRKMRKHGGEVAFPGGSKDATDVSLEDTALRETMEEISLPSSSIQVLGTFQTVPDRTQTIMVTPFLGYCGELDPQTMTFNSDEVSEVFAVPLDFFLDSNNRGIQQFRGMGPAARWMYQEKYDIWGLTSYVLHNMLRLVIAPDTYPTL</sequence>
<dbReference type="SUPFAM" id="SSF55811">
    <property type="entry name" value="Nudix"/>
    <property type="match status" value="1"/>
</dbReference>
<comment type="caution">
    <text evidence="8">The sequence shown here is derived from an EMBL/GenBank/DDBJ whole genome shotgun (WGS) entry which is preliminary data.</text>
</comment>
<comment type="cofactor">
    <cofactor evidence="2">
        <name>Mg(2+)</name>
        <dbReference type="ChEBI" id="CHEBI:18420"/>
    </cofactor>
</comment>
<keyword evidence="9" id="KW-1185">Reference proteome</keyword>
<dbReference type="PANTHER" id="PTHR12992:SF11">
    <property type="entry name" value="MITOCHONDRIAL COENZYME A DIPHOSPHATASE NUDT8"/>
    <property type="match status" value="1"/>
</dbReference>
<dbReference type="OrthoDB" id="206213at2759"/>
<evidence type="ECO:0000256" key="1">
    <source>
        <dbReference type="ARBA" id="ARBA00001936"/>
    </source>
</evidence>
<keyword evidence="6" id="KW-0464">Manganese</keyword>
<gene>
    <name evidence="8" type="ORF">SmJEL517_g06112</name>
</gene>
<organism evidence="8 9">
    <name type="scientific">Synchytrium microbalum</name>
    <dbReference type="NCBI Taxonomy" id="1806994"/>
    <lineage>
        <taxon>Eukaryota</taxon>
        <taxon>Fungi</taxon>
        <taxon>Fungi incertae sedis</taxon>
        <taxon>Chytridiomycota</taxon>
        <taxon>Chytridiomycota incertae sedis</taxon>
        <taxon>Chytridiomycetes</taxon>
        <taxon>Synchytriales</taxon>
        <taxon>Synchytriaceae</taxon>
        <taxon>Synchytrium</taxon>
    </lineage>
</organism>
<evidence type="ECO:0000259" key="7">
    <source>
        <dbReference type="PROSITE" id="PS51462"/>
    </source>
</evidence>
<name>A0A507BSF9_9FUNG</name>
<dbReference type="RefSeq" id="XP_031021989.1">
    <property type="nucleotide sequence ID" value="XM_031172038.1"/>
</dbReference>